<organism evidence="1 2">
    <name type="scientific">Caerostris extrusa</name>
    <name type="common">Bark spider</name>
    <name type="synonym">Caerostris bankana</name>
    <dbReference type="NCBI Taxonomy" id="172846"/>
    <lineage>
        <taxon>Eukaryota</taxon>
        <taxon>Metazoa</taxon>
        <taxon>Ecdysozoa</taxon>
        <taxon>Arthropoda</taxon>
        <taxon>Chelicerata</taxon>
        <taxon>Arachnida</taxon>
        <taxon>Araneae</taxon>
        <taxon>Araneomorphae</taxon>
        <taxon>Entelegynae</taxon>
        <taxon>Araneoidea</taxon>
        <taxon>Araneidae</taxon>
        <taxon>Caerostris</taxon>
    </lineage>
</organism>
<gene>
    <name evidence="1" type="ORF">CEXT_585371</name>
</gene>
<dbReference type="Proteomes" id="UP001054945">
    <property type="component" value="Unassembled WGS sequence"/>
</dbReference>
<sequence length="87" mass="9940">MDMHFPENIKSFDLSSILPESFIVALDKIRIVHDLPIDALNSSLLKVTQFHFMCPQCIKASLQLLITLLHRQPEESEVNGQPWAILI</sequence>
<comment type="caution">
    <text evidence="1">The sequence shown here is derived from an EMBL/GenBank/DDBJ whole genome shotgun (WGS) entry which is preliminary data.</text>
</comment>
<protein>
    <submittedName>
        <fullName evidence="1">Uncharacterized protein</fullName>
    </submittedName>
</protein>
<name>A0AAV4Q9Z2_CAEEX</name>
<dbReference type="AlphaFoldDB" id="A0AAV4Q9Z2"/>
<keyword evidence="2" id="KW-1185">Reference proteome</keyword>
<accession>A0AAV4Q9Z2</accession>
<reference evidence="1 2" key="1">
    <citation type="submission" date="2021-06" db="EMBL/GenBank/DDBJ databases">
        <title>Caerostris extrusa draft genome.</title>
        <authorList>
            <person name="Kono N."/>
            <person name="Arakawa K."/>
        </authorList>
    </citation>
    <scope>NUCLEOTIDE SEQUENCE [LARGE SCALE GENOMIC DNA]</scope>
</reference>
<evidence type="ECO:0000313" key="2">
    <source>
        <dbReference type="Proteomes" id="UP001054945"/>
    </source>
</evidence>
<dbReference type="EMBL" id="BPLR01005766">
    <property type="protein sequence ID" value="GIY04901.1"/>
    <property type="molecule type" value="Genomic_DNA"/>
</dbReference>
<proteinExistence type="predicted"/>
<evidence type="ECO:0000313" key="1">
    <source>
        <dbReference type="EMBL" id="GIY04901.1"/>
    </source>
</evidence>